<evidence type="ECO:0000256" key="1">
    <source>
        <dbReference type="SAM" id="SignalP"/>
    </source>
</evidence>
<protein>
    <submittedName>
        <fullName evidence="3">Serine hydrolase</fullName>
        <ecNumber evidence="3">3.-.-.-</ecNumber>
    </submittedName>
</protein>
<name>A0ABU9AVA5_9BACT</name>
<dbReference type="PANTHER" id="PTHR43283">
    <property type="entry name" value="BETA-LACTAMASE-RELATED"/>
    <property type="match status" value="1"/>
</dbReference>
<dbReference type="SUPFAM" id="SSF56601">
    <property type="entry name" value="beta-lactamase/transpeptidase-like"/>
    <property type="match status" value="1"/>
</dbReference>
<dbReference type="GO" id="GO:0016787">
    <property type="term" value="F:hydrolase activity"/>
    <property type="evidence" value="ECO:0007669"/>
    <property type="project" value="UniProtKB-KW"/>
</dbReference>
<dbReference type="Gene3D" id="3.40.710.10">
    <property type="entry name" value="DD-peptidase/beta-lactamase superfamily"/>
    <property type="match status" value="1"/>
</dbReference>
<dbReference type="RefSeq" id="WP_341404559.1">
    <property type="nucleotide sequence ID" value="NZ_JBBUKT010000003.1"/>
</dbReference>
<keyword evidence="3" id="KW-0378">Hydrolase</keyword>
<comment type="caution">
    <text evidence="3">The sequence shown here is derived from an EMBL/GenBank/DDBJ whole genome shotgun (WGS) entry which is preliminary data.</text>
</comment>
<keyword evidence="1" id="KW-0732">Signal</keyword>
<proteinExistence type="predicted"/>
<dbReference type="Proteomes" id="UP001371305">
    <property type="component" value="Unassembled WGS sequence"/>
</dbReference>
<feature type="signal peptide" evidence="1">
    <location>
        <begin position="1"/>
        <end position="24"/>
    </location>
</feature>
<dbReference type="InterPro" id="IPR001466">
    <property type="entry name" value="Beta-lactam-related"/>
</dbReference>
<dbReference type="InterPro" id="IPR050789">
    <property type="entry name" value="Diverse_Enzym_Activities"/>
</dbReference>
<dbReference type="EMBL" id="JBBUKT010000003">
    <property type="protein sequence ID" value="MEK7950957.1"/>
    <property type="molecule type" value="Genomic_DNA"/>
</dbReference>
<evidence type="ECO:0000259" key="2">
    <source>
        <dbReference type="Pfam" id="PF00144"/>
    </source>
</evidence>
<dbReference type="PANTHER" id="PTHR43283:SF7">
    <property type="entry name" value="BETA-LACTAMASE-RELATED DOMAIN-CONTAINING PROTEIN"/>
    <property type="match status" value="1"/>
</dbReference>
<organism evidence="3 4">
    <name type="scientific">Luteolibacter soli</name>
    <dbReference type="NCBI Taxonomy" id="3135280"/>
    <lineage>
        <taxon>Bacteria</taxon>
        <taxon>Pseudomonadati</taxon>
        <taxon>Verrucomicrobiota</taxon>
        <taxon>Verrucomicrobiia</taxon>
        <taxon>Verrucomicrobiales</taxon>
        <taxon>Verrucomicrobiaceae</taxon>
        <taxon>Luteolibacter</taxon>
    </lineage>
</organism>
<sequence>MISVSLRSGLHASLTLLAAPILSAAQPLPRSTPEAEGLPSAAVTDFVGALDKIPTLHSVMVLRHGKVVAEAWWKPEAADKAHILNSVSKSFTSTAVGLAIAEGKLSLDDKVLKFFPDQAPAEPSENLKAMTVKNLLTMNSGHGVEPKAAPDSGGPSVKQFLAAPVDHEPGTHFQYNTMGTYTLSSIVTKVTGEKVVDYLKPRLFEPLGIEGARWDASPEGNSLGGYGLFLRTEDIAKLGQLYLQKGQWNGKQILAEDWVAQATAKQVPNDPGSHVKMGNDWRQGYGFQFWRCQHNAYRGDGAGGQFIVVIPEQDSVIAITAGGADMQAELDCIWDKLLPAFQDKSLPEGPEAQAKLKEAIAKLEVKEKEKPKQ</sequence>
<feature type="chain" id="PRO_5047299863" evidence="1">
    <location>
        <begin position="25"/>
        <end position="373"/>
    </location>
</feature>
<keyword evidence="4" id="KW-1185">Reference proteome</keyword>
<dbReference type="EC" id="3.-.-.-" evidence="3"/>
<dbReference type="InterPro" id="IPR012338">
    <property type="entry name" value="Beta-lactam/transpept-like"/>
</dbReference>
<reference evidence="3 4" key="1">
    <citation type="submission" date="2024-04" db="EMBL/GenBank/DDBJ databases">
        <title>Luteolibacter sp. isolated from soil.</title>
        <authorList>
            <person name="An J."/>
        </authorList>
    </citation>
    <scope>NUCLEOTIDE SEQUENCE [LARGE SCALE GENOMIC DNA]</scope>
    <source>
        <strain evidence="3 4">Y139</strain>
    </source>
</reference>
<evidence type="ECO:0000313" key="3">
    <source>
        <dbReference type="EMBL" id="MEK7950957.1"/>
    </source>
</evidence>
<gene>
    <name evidence="3" type="ORF">WKV53_10640</name>
</gene>
<accession>A0ABU9AVA5</accession>
<feature type="domain" description="Beta-lactamase-related" evidence="2">
    <location>
        <begin position="58"/>
        <end position="321"/>
    </location>
</feature>
<evidence type="ECO:0000313" key="4">
    <source>
        <dbReference type="Proteomes" id="UP001371305"/>
    </source>
</evidence>
<dbReference type="Pfam" id="PF00144">
    <property type="entry name" value="Beta-lactamase"/>
    <property type="match status" value="1"/>
</dbReference>